<dbReference type="InterPro" id="IPR046075">
    <property type="entry name" value="DUF6093"/>
</dbReference>
<name>A0A554SPD3_9ACTN</name>
<dbReference type="RefSeq" id="WP_143911077.1">
    <property type="nucleotide sequence ID" value="NZ_VLNT01000001.1"/>
</dbReference>
<dbReference type="AlphaFoldDB" id="A0A554SPD3"/>
<dbReference type="Proteomes" id="UP000316988">
    <property type="component" value="Unassembled WGS sequence"/>
</dbReference>
<proteinExistence type="predicted"/>
<dbReference type="Pfam" id="PF19586">
    <property type="entry name" value="DUF6093"/>
    <property type="match status" value="1"/>
</dbReference>
<keyword evidence="2" id="KW-1185">Reference proteome</keyword>
<accession>A0A554SPD3</accession>
<evidence type="ECO:0000313" key="2">
    <source>
        <dbReference type="Proteomes" id="UP000316988"/>
    </source>
</evidence>
<protein>
    <submittedName>
        <fullName evidence="1">Uncharacterized protein</fullName>
    </submittedName>
</protein>
<organism evidence="1 2">
    <name type="scientific">Aeromicrobium piscarium</name>
    <dbReference type="NCBI Taxonomy" id="2590901"/>
    <lineage>
        <taxon>Bacteria</taxon>
        <taxon>Bacillati</taxon>
        <taxon>Actinomycetota</taxon>
        <taxon>Actinomycetes</taxon>
        <taxon>Propionibacteriales</taxon>
        <taxon>Nocardioidaceae</taxon>
        <taxon>Aeromicrobium</taxon>
    </lineage>
</organism>
<reference evidence="1 2" key="1">
    <citation type="submission" date="2019-07" db="EMBL/GenBank/DDBJ databases">
        <authorList>
            <person name="Zhao L.H."/>
        </authorList>
    </citation>
    <scope>NUCLEOTIDE SEQUENCE [LARGE SCALE GENOMIC DNA]</scope>
    <source>
        <strain evidence="1 2">Co35</strain>
    </source>
</reference>
<comment type="caution">
    <text evidence="1">The sequence shown here is derived from an EMBL/GenBank/DDBJ whole genome shotgun (WGS) entry which is preliminary data.</text>
</comment>
<gene>
    <name evidence="1" type="ORF">FNM00_00595</name>
</gene>
<evidence type="ECO:0000313" key="1">
    <source>
        <dbReference type="EMBL" id="TSD68129.1"/>
    </source>
</evidence>
<dbReference type="EMBL" id="VLNT01000001">
    <property type="protein sequence ID" value="TSD68129.1"/>
    <property type="molecule type" value="Genomic_DNA"/>
</dbReference>
<sequence>MWRAILVTDFDFGTELAAGLAELRGHAISRMRATCVIERPGEDDTDENGDTETPFTQIYPDPEWPDDHPHADGKCYTRYPGLAWEQTPEVAGATIVSSRLVVSIPHGVVARPGDVVTILSDPDNSQMIGTRLRVASIDDQSQATRQRLVVDDLQGPPGITSA</sequence>